<accession>A0ABP7P3L2</accession>
<comment type="caution">
    <text evidence="1">The sequence shown here is derived from an EMBL/GenBank/DDBJ whole genome shotgun (WGS) entry which is preliminary data.</text>
</comment>
<dbReference type="RefSeq" id="WP_344805264.1">
    <property type="nucleotide sequence ID" value="NZ_BAABBO010000007.1"/>
</dbReference>
<organism evidence="1 2">
    <name type="scientific">Allohahella marinimesophila</name>
    <dbReference type="NCBI Taxonomy" id="1054972"/>
    <lineage>
        <taxon>Bacteria</taxon>
        <taxon>Pseudomonadati</taxon>
        <taxon>Pseudomonadota</taxon>
        <taxon>Gammaproteobacteria</taxon>
        <taxon>Oceanospirillales</taxon>
        <taxon>Hahellaceae</taxon>
        <taxon>Allohahella</taxon>
    </lineage>
</organism>
<evidence type="ECO:0000313" key="1">
    <source>
        <dbReference type="EMBL" id="GAA3959219.1"/>
    </source>
</evidence>
<sequence length="172" mass="19739">MLTTAEAAVAPREADFFVLGDEVRWAQFLYRFVCQRQQFNDPFLGLCTSTTLEHLDRIFDRTQPEVFVEYMILPEATEDLANTVALEQCRLVFAAPAQAARRPDLLSRKILLLPGILQQLLEDPVLMNTVASACERLTFIVEPGESGREMARACYRLLRARDFKLNYHDIRN</sequence>
<gene>
    <name evidence="1" type="ORF">GCM10022278_16920</name>
</gene>
<dbReference type="EMBL" id="BAABBO010000007">
    <property type="protein sequence ID" value="GAA3959219.1"/>
    <property type="molecule type" value="Genomic_DNA"/>
</dbReference>
<proteinExistence type="predicted"/>
<dbReference type="InterPro" id="IPR036768">
    <property type="entry name" value="PolIII_chi_sf"/>
</dbReference>
<name>A0ABP7P3L2_9GAMM</name>
<dbReference type="SUPFAM" id="SSF102400">
    <property type="entry name" value="DNA polymerase III chi subunit"/>
    <property type="match status" value="1"/>
</dbReference>
<keyword evidence="2" id="KW-1185">Reference proteome</keyword>
<reference evidence="2" key="1">
    <citation type="journal article" date="2019" name="Int. J. Syst. Evol. Microbiol.">
        <title>The Global Catalogue of Microorganisms (GCM) 10K type strain sequencing project: providing services to taxonomists for standard genome sequencing and annotation.</title>
        <authorList>
            <consortium name="The Broad Institute Genomics Platform"/>
            <consortium name="The Broad Institute Genome Sequencing Center for Infectious Disease"/>
            <person name="Wu L."/>
            <person name="Ma J."/>
        </authorList>
    </citation>
    <scope>NUCLEOTIDE SEQUENCE [LARGE SCALE GENOMIC DNA]</scope>
    <source>
        <strain evidence="2">JCM 17555</strain>
    </source>
</reference>
<dbReference type="Proteomes" id="UP001501337">
    <property type="component" value="Unassembled WGS sequence"/>
</dbReference>
<protein>
    <submittedName>
        <fullName evidence="1">Uncharacterized protein</fullName>
    </submittedName>
</protein>
<evidence type="ECO:0000313" key="2">
    <source>
        <dbReference type="Proteomes" id="UP001501337"/>
    </source>
</evidence>